<feature type="domain" description="VOC" evidence="1">
    <location>
        <begin position="5"/>
        <end position="129"/>
    </location>
</feature>
<accession>A0A1J1ACM8</accession>
<dbReference type="GO" id="GO:0016829">
    <property type="term" value="F:lyase activity"/>
    <property type="evidence" value="ECO:0007669"/>
    <property type="project" value="UniProtKB-KW"/>
</dbReference>
<dbReference type="InterPro" id="IPR037523">
    <property type="entry name" value="VOC_core"/>
</dbReference>
<dbReference type="AlphaFoldDB" id="A0A1J1ACM8"/>
<dbReference type="PROSITE" id="PS51819">
    <property type="entry name" value="VOC"/>
    <property type="match status" value="1"/>
</dbReference>
<proteinExistence type="predicted"/>
<dbReference type="Gene3D" id="3.10.180.10">
    <property type="entry name" value="2,3-Dihydroxybiphenyl 1,2-Dioxygenase, domain 1"/>
    <property type="match status" value="1"/>
</dbReference>
<evidence type="ECO:0000259" key="1">
    <source>
        <dbReference type="PROSITE" id="PS51819"/>
    </source>
</evidence>
<dbReference type="CDD" id="cd06587">
    <property type="entry name" value="VOC"/>
    <property type="match status" value="1"/>
</dbReference>
<dbReference type="GeneID" id="30417543"/>
<sequence length="136" mass="15254">MDAIAMDHVNLRIPAAGRDRAVEFYGEKLGFEIELEDAFDAGDRPFFAVRLTPQSVLHLWPDPEFEPPQKQNFDHVAIHLDASIEAIREDLAAAGVESVDDREVFGAMGTARSVYVRDPFGYLVELKARHNSVSDR</sequence>
<evidence type="ECO:0000313" key="2">
    <source>
        <dbReference type="EMBL" id="APE95471.1"/>
    </source>
</evidence>
<dbReference type="RefSeq" id="WP_071933023.1">
    <property type="nucleotide sequence ID" value="NZ_CP016804.1"/>
</dbReference>
<dbReference type="InterPro" id="IPR004360">
    <property type="entry name" value="Glyas_Fos-R_dOase_dom"/>
</dbReference>
<evidence type="ECO:0000313" key="3">
    <source>
        <dbReference type="Proteomes" id="UP000186165"/>
    </source>
</evidence>
<dbReference type="Pfam" id="PF00903">
    <property type="entry name" value="Glyoxalase"/>
    <property type="match status" value="1"/>
</dbReference>
<dbReference type="SUPFAM" id="SSF54593">
    <property type="entry name" value="Glyoxalase/Bleomycin resistance protein/Dihydroxybiphenyl dioxygenase"/>
    <property type="match status" value="1"/>
</dbReference>
<dbReference type="EMBL" id="CP016804">
    <property type="protein sequence ID" value="APE95471.1"/>
    <property type="molecule type" value="Genomic_DNA"/>
</dbReference>
<dbReference type="OrthoDB" id="6111at2157"/>
<dbReference type="InterPro" id="IPR029068">
    <property type="entry name" value="Glyas_Bleomycin-R_OHBP_Dase"/>
</dbReference>
<keyword evidence="2" id="KW-0456">Lyase</keyword>
<reference evidence="3" key="1">
    <citation type="submission" date="2016-08" db="EMBL/GenBank/DDBJ databases">
        <title>Discovery of first anaerobic lithoheterotrophic haloarchae widely represented in hypersaline habitats.</title>
        <authorList>
            <person name="Sorokin D.Y."/>
            <person name="Kublanov I.V."/>
            <person name="Roman P."/>
            <person name="Sinninghe Damste J.S."/>
            <person name="Golyshin P.N."/>
            <person name="Rojo D."/>
            <person name="Ciordia S."/>
            <person name="Mena Md.C."/>
            <person name="Ferrer M."/>
            <person name="Smedile F."/>
            <person name="Messina E."/>
            <person name="La Cono V."/>
            <person name="Yakimov M.M."/>
        </authorList>
    </citation>
    <scope>NUCLEOTIDE SEQUENCE [LARGE SCALE GENOMIC DNA]</scope>
    <source>
        <strain evidence="3">HSR6</strain>
    </source>
</reference>
<name>A0A1J1ACM8_9EURY</name>
<keyword evidence="3" id="KW-1185">Reference proteome</keyword>
<dbReference type="KEGG" id="hhsr:HSR6_1019"/>
<dbReference type="Proteomes" id="UP000186165">
    <property type="component" value="Chromosome"/>
</dbReference>
<gene>
    <name evidence="2" type="ORF">HSR6_1019</name>
</gene>
<organism evidence="2 3">
    <name type="scientific">Halodesulfurarchaeum formicicum</name>
    <dbReference type="NCBI Taxonomy" id="1873524"/>
    <lineage>
        <taxon>Archaea</taxon>
        <taxon>Methanobacteriati</taxon>
        <taxon>Methanobacteriota</taxon>
        <taxon>Stenosarchaea group</taxon>
        <taxon>Halobacteria</taxon>
        <taxon>Halobacteriales</taxon>
        <taxon>Halobacteriaceae</taxon>
        <taxon>Halodesulfurarchaeum</taxon>
    </lineage>
</organism>
<protein>
    <submittedName>
        <fullName evidence="2">Lactoylglutathione lyase</fullName>
    </submittedName>
</protein>